<feature type="compositionally biased region" description="Polar residues" evidence="5">
    <location>
        <begin position="492"/>
        <end position="508"/>
    </location>
</feature>
<proteinExistence type="inferred from homology"/>
<dbReference type="Pfam" id="PF02847">
    <property type="entry name" value="MA3"/>
    <property type="match status" value="1"/>
</dbReference>
<feature type="region of interest" description="Disordered" evidence="5">
    <location>
        <begin position="1523"/>
        <end position="1555"/>
    </location>
</feature>
<feature type="compositionally biased region" description="Low complexity" evidence="5">
    <location>
        <begin position="582"/>
        <end position="603"/>
    </location>
</feature>
<keyword evidence="3" id="KW-0810">Translation regulation</keyword>
<dbReference type="InterPro" id="IPR003890">
    <property type="entry name" value="MIF4G-like_typ-3"/>
</dbReference>
<feature type="compositionally biased region" description="Polar residues" evidence="5">
    <location>
        <begin position="1378"/>
        <end position="1387"/>
    </location>
</feature>
<dbReference type="Gene3D" id="1.25.40.180">
    <property type="match status" value="2"/>
</dbReference>
<dbReference type="PROSITE" id="PS51366">
    <property type="entry name" value="MI"/>
    <property type="match status" value="1"/>
</dbReference>
<evidence type="ECO:0000256" key="4">
    <source>
        <dbReference type="ARBA" id="ARBA00022917"/>
    </source>
</evidence>
<feature type="region of interest" description="Disordered" evidence="5">
    <location>
        <begin position="229"/>
        <end position="259"/>
    </location>
</feature>
<feature type="compositionally biased region" description="Basic and acidic residues" evidence="5">
    <location>
        <begin position="1523"/>
        <end position="1533"/>
    </location>
</feature>
<feature type="compositionally biased region" description="Basic and acidic residues" evidence="5">
    <location>
        <begin position="803"/>
        <end position="812"/>
    </location>
</feature>
<feature type="region of interest" description="Disordered" evidence="5">
    <location>
        <begin position="477"/>
        <end position="508"/>
    </location>
</feature>
<evidence type="ECO:0000256" key="1">
    <source>
        <dbReference type="ARBA" id="ARBA00005775"/>
    </source>
</evidence>
<feature type="compositionally biased region" description="Basic and acidic residues" evidence="5">
    <location>
        <begin position="407"/>
        <end position="423"/>
    </location>
</feature>
<feature type="region of interest" description="Disordered" evidence="5">
    <location>
        <begin position="1"/>
        <end position="182"/>
    </location>
</feature>
<feature type="region of interest" description="Disordered" evidence="5">
    <location>
        <begin position="1351"/>
        <end position="1398"/>
    </location>
</feature>
<feature type="region of interest" description="Disordered" evidence="5">
    <location>
        <begin position="559"/>
        <end position="664"/>
    </location>
</feature>
<feature type="compositionally biased region" description="Low complexity" evidence="5">
    <location>
        <begin position="67"/>
        <end position="84"/>
    </location>
</feature>
<dbReference type="SMART" id="SM00544">
    <property type="entry name" value="MA3"/>
    <property type="match status" value="1"/>
</dbReference>
<name>A0ABQ9A749_9ROSI</name>
<dbReference type="InterPro" id="IPR016024">
    <property type="entry name" value="ARM-type_fold"/>
</dbReference>
<evidence type="ECO:0000313" key="7">
    <source>
        <dbReference type="EMBL" id="KAJ6328317.1"/>
    </source>
</evidence>
<keyword evidence="2" id="KW-0396">Initiation factor</keyword>
<feature type="compositionally biased region" description="Polar residues" evidence="5">
    <location>
        <begin position="160"/>
        <end position="177"/>
    </location>
</feature>
<sequence>MAAREPNPQEIIEKEEYMSYNQSRSGSDKSESRYRKPGRSVSSNQQGTSSLSYGKGGGGGGPPVPSPSSSSLSSNRSFNKRSSYVPQGGGQSSRVNVAPAVNSSDSGNNAASTNRNVQNGAATQPPLHGTSDAPPPASSVTKPTEASATPTSARAVPKAPTSQPATISSKSGASTTPAKAPADASQAFAFQFGSISPGFMNGMQVPARTSSAPPNLDEQKRDQARLNTFRPAPSLPIPAPKQQLPRKEASTADQAISGDVHLVPKAKKETQVSPAPSASQTQKSSVLPVPMTSMQMQYLQPQVSMQFGGRGPQIQTQGVPPTSHQMPIPVPLQMGSAPQVQQPVYIQHHPMQPQGMMRQGQNLSFTTTMGPQIPPQLGSLGMNIASQYSPQQGGKFGGPRKTSVKITDPKTHEELRLDKRTDPYPDTGPSGLRSHLNAPQSQPIPSFAPSHPHNYYPGYNANNLFFQTPSSLPLTGGQIAPNSQPPPRFNYPPSQGPQNVPYTSASAHNSLPVSKSGIAIHVAEPHKSEHARDALNAISSTPSGLVQVTIKPPVSSIGEKVVEPSLPNISPVEKGGSHKSSRSSGEASPSPSQRDSETSSESSLQQTKPGGESLVKSPPVAAKQPAEVAVSNAEEQKKEAPSSQKKPGQKGNVEPQHQIGGQNTLCASLSSRTVELGVFYGSGVSETAETNAAPSPSSANSDALTGSIKEPVPTISASNPDISEVKVGNAGDGFNTVSAQFLVAGVAQTPQTTTPQTKLDDSSEEKLKCEISTAEEKGPKALSEFPEQDCSMSPAPVNSKSADLVKQDKEVSDLTGTSVGNEVPASETAQEGLVEPVTCHAANDRVSDSVDVSESRNLDSADDRKPSEASLRHGDGIGDKEASDTKSSVSGQQNSLPVPDLSTETAILKGECAETPGSGTVPHAISSSKEKPTELTISKSISSKVKKKRKEILLKADLAGTNSDLYGAYKGPEEKKENVISPKVTEGTSPILKQTPDDALQIDSVASEKNKAEPDDWEDAADMSTPKLDGDGELSRGGLGQHDSDGNANSAKKYSRDFLLKFSEQFTDLPEGFEIRSDIVAVLSVNASHIADLDSHPSLARVMDRSNSGSRIDRRGSGIDDDFRWNKQPGPFGPGRDLPLEMSYGSNVGSRPGSGGNHSVPRNPRAQSPGQNAGGILSGPTQSKGLQGGLQRGGSDADRWQSGGSFVHKGLIPSPYTPLQTMHKAERKYEVGKVTDQEAAKQRQLKGILNKLTPQNFEKLFEQNPDEEDVESLCKLMSTIGEMIDHPKAKEHMDAYFDMMAKLSNNMKLSSRVRFMLKDAIDLRKNKWQQRRKVEGPKKIDEVHRDAAQERQLQTSRLARNPGMNPSPRRGPMDFGSRGSTMLSSPNAHVGSFRGFPSQVRGYGNQDVRHEERQSYEARTVSVPLPQRPLGDDSITLGPQGGLARGMSIRGTPAGAPVAEISPSPGDSRRMAAGSNGFSAISERSNYSPREDLIPRYHPERLAVPPAYDQMSGQERNMNYVNRDLRNPDRGFDRLLGSSSPTQTQGPSLTQSIPTGKMWPEEHLRDKSMVTIKEFYSARDEKEVAQCIKDLNSPSFHPSMISLWVSDSFERKDMERDLLAKLLASLARSKDCVLDSNQLIKGFESVLTTLEDAVTDAPKAPEFLGCILGRVVVENVVPLTEIGRLLHEGGEVPGSLLKFGLAGDVLGSILEMIKAEKGQGVLNEIRRTSNLCFEDFRPPDPNRSRILEKFI</sequence>
<feature type="domain" description="MI" evidence="6">
    <location>
        <begin position="1563"/>
        <end position="1687"/>
    </location>
</feature>
<dbReference type="Proteomes" id="UP001141253">
    <property type="component" value="Chromosome 14"/>
</dbReference>
<evidence type="ECO:0000256" key="5">
    <source>
        <dbReference type="SAM" id="MobiDB-lite"/>
    </source>
</evidence>
<protein>
    <recommendedName>
        <fullName evidence="6">MI domain-containing protein</fullName>
    </recommendedName>
</protein>
<dbReference type="PANTHER" id="PTHR23253:SF9">
    <property type="entry name" value="EUKARYOTIC TRANSLATION INITIATION FACTOR 4 GAMMA 2"/>
    <property type="match status" value="1"/>
</dbReference>
<dbReference type="EMBL" id="JAPFFI010000022">
    <property type="protein sequence ID" value="KAJ6328317.1"/>
    <property type="molecule type" value="Genomic_DNA"/>
</dbReference>
<comment type="similarity">
    <text evidence="1">Belongs to the eukaryotic initiation factor 4G family.</text>
</comment>
<dbReference type="Pfam" id="PF02854">
    <property type="entry name" value="MIF4G"/>
    <property type="match status" value="1"/>
</dbReference>
<keyword evidence="4" id="KW-0648">Protein biosynthesis</keyword>
<feature type="region of interest" description="Disordered" evidence="5">
    <location>
        <begin position="387"/>
        <end position="442"/>
    </location>
</feature>
<dbReference type="SUPFAM" id="SSF48371">
    <property type="entry name" value="ARM repeat"/>
    <property type="match status" value="2"/>
</dbReference>
<feature type="region of interest" description="Disordered" evidence="5">
    <location>
        <begin position="772"/>
        <end position="933"/>
    </location>
</feature>
<feature type="compositionally biased region" description="Polar residues" evidence="5">
    <location>
        <begin position="101"/>
        <end position="122"/>
    </location>
</feature>
<feature type="compositionally biased region" description="Polar residues" evidence="5">
    <location>
        <begin position="1537"/>
        <end position="1554"/>
    </location>
</feature>
<organism evidence="7 8">
    <name type="scientific">Salix suchowensis</name>
    <dbReference type="NCBI Taxonomy" id="1278906"/>
    <lineage>
        <taxon>Eukaryota</taxon>
        <taxon>Viridiplantae</taxon>
        <taxon>Streptophyta</taxon>
        <taxon>Embryophyta</taxon>
        <taxon>Tracheophyta</taxon>
        <taxon>Spermatophyta</taxon>
        <taxon>Magnoliopsida</taxon>
        <taxon>eudicotyledons</taxon>
        <taxon>Gunneridae</taxon>
        <taxon>Pentapetalae</taxon>
        <taxon>rosids</taxon>
        <taxon>fabids</taxon>
        <taxon>Malpighiales</taxon>
        <taxon>Salicaceae</taxon>
        <taxon>Saliceae</taxon>
        <taxon>Salix</taxon>
    </lineage>
</organism>
<evidence type="ECO:0000256" key="2">
    <source>
        <dbReference type="ARBA" id="ARBA00022540"/>
    </source>
</evidence>
<feature type="compositionally biased region" description="Basic and acidic residues" evidence="5">
    <location>
        <begin position="1111"/>
        <end position="1125"/>
    </location>
</feature>
<dbReference type="PANTHER" id="PTHR23253">
    <property type="entry name" value="EUKARYOTIC TRANSLATION INITIATION FACTOR 4 GAMMA"/>
    <property type="match status" value="1"/>
</dbReference>
<feature type="region of interest" description="Disordered" evidence="5">
    <location>
        <begin position="1104"/>
        <end position="1199"/>
    </location>
</feature>
<feature type="region of interest" description="Disordered" evidence="5">
    <location>
        <begin position="687"/>
        <end position="721"/>
    </location>
</feature>
<feature type="compositionally biased region" description="Basic and acidic residues" evidence="5">
    <location>
        <begin position="842"/>
        <end position="884"/>
    </location>
</feature>
<feature type="compositionally biased region" description="Polar residues" evidence="5">
    <location>
        <begin position="271"/>
        <end position="285"/>
    </location>
</feature>
<keyword evidence="8" id="KW-1185">Reference proteome</keyword>
<evidence type="ECO:0000256" key="3">
    <source>
        <dbReference type="ARBA" id="ARBA00022845"/>
    </source>
</evidence>
<feature type="compositionally biased region" description="Polar residues" evidence="5">
    <location>
        <begin position="138"/>
        <end position="152"/>
    </location>
</feature>
<reference evidence="7" key="2">
    <citation type="journal article" date="2023" name="Int. J. Mol. Sci.">
        <title>De Novo Assembly and Annotation of 11 Diverse Shrub Willow (Salix) Genomes Reveals Novel Gene Organization in Sex-Linked Regions.</title>
        <authorList>
            <person name="Hyden B."/>
            <person name="Feng K."/>
            <person name="Yates T.B."/>
            <person name="Jawdy S."/>
            <person name="Cereghino C."/>
            <person name="Smart L.B."/>
            <person name="Muchero W."/>
        </authorList>
    </citation>
    <scope>NUCLEOTIDE SEQUENCE</scope>
    <source>
        <tissue evidence="7">Shoot tip</tissue>
    </source>
</reference>
<feature type="region of interest" description="Disordered" evidence="5">
    <location>
        <begin position="266"/>
        <end position="285"/>
    </location>
</feature>
<gene>
    <name evidence="7" type="ORF">OIU77_010083</name>
</gene>
<feature type="compositionally biased region" description="Polar residues" evidence="5">
    <location>
        <begin position="885"/>
        <end position="896"/>
    </location>
</feature>
<comment type="caution">
    <text evidence="7">The sequence shown here is derived from an EMBL/GenBank/DDBJ whole genome shotgun (WGS) entry which is preliminary data.</text>
</comment>
<feature type="compositionally biased region" description="Low complexity" evidence="5">
    <location>
        <begin position="691"/>
        <end position="703"/>
    </location>
</feature>
<evidence type="ECO:0000259" key="6">
    <source>
        <dbReference type="PROSITE" id="PS51366"/>
    </source>
</evidence>
<feature type="region of interest" description="Disordered" evidence="5">
    <location>
        <begin position="963"/>
        <end position="1050"/>
    </location>
</feature>
<dbReference type="InterPro" id="IPR003891">
    <property type="entry name" value="Initiation_fac_eIF4g_MI"/>
</dbReference>
<reference evidence="7" key="1">
    <citation type="submission" date="2022-10" db="EMBL/GenBank/DDBJ databases">
        <authorList>
            <person name="Hyden B.L."/>
            <person name="Feng K."/>
            <person name="Yates T."/>
            <person name="Jawdy S."/>
            <person name="Smart L.B."/>
            <person name="Muchero W."/>
        </authorList>
    </citation>
    <scope>NUCLEOTIDE SEQUENCE</scope>
    <source>
        <tissue evidence="7">Shoot tip</tissue>
    </source>
</reference>
<evidence type="ECO:0000313" key="8">
    <source>
        <dbReference type="Proteomes" id="UP001141253"/>
    </source>
</evidence>
<accession>A0ABQ9A749</accession>